<comment type="subcellular location">
    <subcellularLocation>
        <location evidence="1">Membrane</location>
    </subcellularLocation>
</comment>
<keyword evidence="9" id="KW-0418">Kinase</keyword>
<evidence type="ECO:0000256" key="15">
    <source>
        <dbReference type="SAM" id="SignalP"/>
    </source>
</evidence>
<dbReference type="AlphaFoldDB" id="A0A199UCW4"/>
<evidence type="ECO:0000313" key="17">
    <source>
        <dbReference type="EMBL" id="OAY62601.1"/>
    </source>
</evidence>
<dbReference type="Proteomes" id="UP000092600">
    <property type="component" value="Unassembled WGS sequence"/>
</dbReference>
<organism evidence="17 18">
    <name type="scientific">Ananas comosus</name>
    <name type="common">Pineapple</name>
    <name type="synonym">Ananas ananas</name>
    <dbReference type="NCBI Taxonomy" id="4615"/>
    <lineage>
        <taxon>Eukaryota</taxon>
        <taxon>Viridiplantae</taxon>
        <taxon>Streptophyta</taxon>
        <taxon>Embryophyta</taxon>
        <taxon>Tracheophyta</taxon>
        <taxon>Spermatophyta</taxon>
        <taxon>Magnoliopsida</taxon>
        <taxon>Liliopsida</taxon>
        <taxon>Poales</taxon>
        <taxon>Bromeliaceae</taxon>
        <taxon>Bromelioideae</taxon>
        <taxon>Ananas</taxon>
    </lineage>
</organism>
<dbReference type="STRING" id="4615.A0A199UCW4"/>
<evidence type="ECO:0000256" key="1">
    <source>
        <dbReference type="ARBA" id="ARBA00004370"/>
    </source>
</evidence>
<keyword evidence="17" id="KW-0675">Receptor</keyword>
<keyword evidence="5" id="KW-0808">Transferase</keyword>
<evidence type="ECO:0000256" key="10">
    <source>
        <dbReference type="ARBA" id="ARBA00022840"/>
    </source>
</evidence>
<keyword evidence="11" id="KW-1133">Transmembrane helix</keyword>
<evidence type="ECO:0000313" key="18">
    <source>
        <dbReference type="Proteomes" id="UP000092600"/>
    </source>
</evidence>
<dbReference type="Pfam" id="PF00560">
    <property type="entry name" value="LRR_1"/>
    <property type="match status" value="1"/>
</dbReference>
<evidence type="ECO:0000256" key="9">
    <source>
        <dbReference type="ARBA" id="ARBA00022777"/>
    </source>
</evidence>
<dbReference type="InterPro" id="IPR032675">
    <property type="entry name" value="LRR_dom_sf"/>
</dbReference>
<name>A0A199UCW4_ANACO</name>
<evidence type="ECO:0000256" key="13">
    <source>
        <dbReference type="ARBA" id="ARBA00047899"/>
    </source>
</evidence>
<feature type="chain" id="PRO_5008285183" description="non-specific serine/threonine protein kinase" evidence="15">
    <location>
        <begin position="25"/>
        <end position="538"/>
    </location>
</feature>
<keyword evidence="15" id="KW-0732">Signal</keyword>
<protein>
    <recommendedName>
        <fullName evidence="2">non-specific serine/threonine protein kinase</fullName>
        <ecNumber evidence="2">2.7.11.1</ecNumber>
    </recommendedName>
</protein>
<dbReference type="SUPFAM" id="SSF56112">
    <property type="entry name" value="Protein kinase-like (PK-like)"/>
    <property type="match status" value="1"/>
</dbReference>
<dbReference type="SMART" id="SM00220">
    <property type="entry name" value="S_TKc"/>
    <property type="match status" value="1"/>
</dbReference>
<accession>A0A199UCW4</accession>
<sequence length="538" mass="58949">MGNRGLPCFSSLLLLLLFAPLSWSQSQQSCDSSDLNALQGFVEGLESSALGWSFNGSSSSNCCNWRVIGLDLSKTSLKGSVSSSLGGLDQLKLLNLSYNSLRGPVPVELFHLPHLELLDLSTNRLSGLIPAESNLSSIQVFNISFNSFNGTHPIFAGSSNLSVYDVSLNRFSGPVDTGICNSSDSIKVLRFSANMFSGEFLRLRELHFKNFTSLSDLSLSGNNFANLFSALQILQNLPNLTNLVLTKNFRGGFANTEVFVIANCALSVLSAVLHVLDLSWNNISGTIPDLSGMKREDNAKVVADLDYSLELAGSRLVLLFQNKESKELSINDILKSTENFDQSRIIDAAALGCKVAIKRLSGDYCQMEREFHAEHTCTNLATLISYIGILNENFEAHLADFGLARLILPYDTHVTTDLVGTLGYIPPEYGQSAVATYKGDVYSFGVVLLELLTGRRPVDMCKPKGSRDVVSWVIQMKKEKKGMEVIDPHIYDKENNNEVMRMLEIACLCVSDSPKLRPLKSVVDEVKDLKICVQIAGA</sequence>
<dbReference type="PANTHER" id="PTHR48006:SF102">
    <property type="entry name" value="LEUCINE-RICH REPEAT-CONTAINING PROTEIN DDB_G0281931-RELATED"/>
    <property type="match status" value="1"/>
</dbReference>
<gene>
    <name evidence="17" type="ORF">ACMD2_01228</name>
</gene>
<keyword evidence="10" id="KW-0067">ATP-binding</keyword>
<evidence type="ECO:0000256" key="7">
    <source>
        <dbReference type="ARBA" id="ARBA00022737"/>
    </source>
</evidence>
<keyword evidence="8" id="KW-0547">Nucleotide-binding</keyword>
<dbReference type="EMBL" id="LSRQ01008448">
    <property type="protein sequence ID" value="OAY62601.1"/>
    <property type="molecule type" value="Genomic_DNA"/>
</dbReference>
<dbReference type="Gene3D" id="1.10.510.10">
    <property type="entry name" value="Transferase(Phosphotransferase) domain 1"/>
    <property type="match status" value="1"/>
</dbReference>
<evidence type="ECO:0000259" key="16">
    <source>
        <dbReference type="PROSITE" id="PS50011"/>
    </source>
</evidence>
<dbReference type="GO" id="GO:0016020">
    <property type="term" value="C:membrane"/>
    <property type="evidence" value="ECO:0007669"/>
    <property type="project" value="UniProtKB-SubCell"/>
</dbReference>
<keyword evidence="6" id="KW-0812">Transmembrane</keyword>
<evidence type="ECO:0000256" key="8">
    <source>
        <dbReference type="ARBA" id="ARBA00022741"/>
    </source>
</evidence>
<evidence type="ECO:0000256" key="3">
    <source>
        <dbReference type="ARBA" id="ARBA00022527"/>
    </source>
</evidence>
<comment type="caution">
    <text evidence="17">The sequence shown here is derived from an EMBL/GenBank/DDBJ whole genome shotgun (WGS) entry which is preliminary data.</text>
</comment>
<dbReference type="PROSITE" id="PS50011">
    <property type="entry name" value="PROTEIN_KINASE_DOM"/>
    <property type="match status" value="1"/>
</dbReference>
<evidence type="ECO:0000256" key="4">
    <source>
        <dbReference type="ARBA" id="ARBA00022614"/>
    </source>
</evidence>
<feature type="domain" description="Protein kinase" evidence="16">
    <location>
        <begin position="148"/>
        <end position="531"/>
    </location>
</feature>
<dbReference type="GO" id="GO:0005524">
    <property type="term" value="F:ATP binding"/>
    <property type="evidence" value="ECO:0007669"/>
    <property type="project" value="InterPro"/>
</dbReference>
<evidence type="ECO:0000256" key="14">
    <source>
        <dbReference type="ARBA" id="ARBA00048679"/>
    </source>
</evidence>
<comment type="catalytic activity">
    <reaction evidence="14">
        <text>L-seryl-[protein] + ATP = O-phospho-L-seryl-[protein] + ADP + H(+)</text>
        <dbReference type="Rhea" id="RHEA:17989"/>
        <dbReference type="Rhea" id="RHEA-COMP:9863"/>
        <dbReference type="Rhea" id="RHEA-COMP:11604"/>
        <dbReference type="ChEBI" id="CHEBI:15378"/>
        <dbReference type="ChEBI" id="CHEBI:29999"/>
        <dbReference type="ChEBI" id="CHEBI:30616"/>
        <dbReference type="ChEBI" id="CHEBI:83421"/>
        <dbReference type="ChEBI" id="CHEBI:456216"/>
        <dbReference type="EC" id="2.7.11.1"/>
    </reaction>
</comment>
<feature type="signal peptide" evidence="15">
    <location>
        <begin position="1"/>
        <end position="24"/>
    </location>
</feature>
<keyword evidence="12" id="KW-0472">Membrane</keyword>
<evidence type="ECO:0000256" key="12">
    <source>
        <dbReference type="ARBA" id="ARBA00023136"/>
    </source>
</evidence>
<dbReference type="PANTHER" id="PTHR48006">
    <property type="entry name" value="LEUCINE-RICH REPEAT-CONTAINING PROTEIN DDB_G0281931-RELATED"/>
    <property type="match status" value="1"/>
</dbReference>
<dbReference type="InterPro" id="IPR011009">
    <property type="entry name" value="Kinase-like_dom_sf"/>
</dbReference>
<keyword evidence="4" id="KW-0433">Leucine-rich repeat</keyword>
<comment type="catalytic activity">
    <reaction evidence="13">
        <text>L-threonyl-[protein] + ATP = O-phospho-L-threonyl-[protein] + ADP + H(+)</text>
        <dbReference type="Rhea" id="RHEA:46608"/>
        <dbReference type="Rhea" id="RHEA-COMP:11060"/>
        <dbReference type="Rhea" id="RHEA-COMP:11605"/>
        <dbReference type="ChEBI" id="CHEBI:15378"/>
        <dbReference type="ChEBI" id="CHEBI:30013"/>
        <dbReference type="ChEBI" id="CHEBI:30616"/>
        <dbReference type="ChEBI" id="CHEBI:61977"/>
        <dbReference type="ChEBI" id="CHEBI:456216"/>
        <dbReference type="EC" id="2.7.11.1"/>
    </reaction>
</comment>
<dbReference type="Pfam" id="PF00069">
    <property type="entry name" value="Pkinase"/>
    <property type="match status" value="1"/>
</dbReference>
<dbReference type="PROSITE" id="PS51450">
    <property type="entry name" value="LRR"/>
    <property type="match status" value="1"/>
</dbReference>
<proteinExistence type="predicted"/>
<evidence type="ECO:0000256" key="2">
    <source>
        <dbReference type="ARBA" id="ARBA00012513"/>
    </source>
</evidence>
<keyword evidence="3" id="KW-0723">Serine/threonine-protein kinase</keyword>
<dbReference type="GO" id="GO:0004672">
    <property type="term" value="F:protein kinase activity"/>
    <property type="evidence" value="ECO:0007669"/>
    <property type="project" value="InterPro"/>
</dbReference>
<keyword evidence="7" id="KW-0677">Repeat</keyword>
<evidence type="ECO:0000256" key="11">
    <source>
        <dbReference type="ARBA" id="ARBA00022989"/>
    </source>
</evidence>
<dbReference type="InterPro" id="IPR000719">
    <property type="entry name" value="Prot_kinase_dom"/>
</dbReference>
<reference evidence="17 18" key="1">
    <citation type="journal article" date="2016" name="DNA Res.">
        <title>The draft genome of MD-2 pineapple using hybrid error correction of long reads.</title>
        <authorList>
            <person name="Redwan R.M."/>
            <person name="Saidin A."/>
            <person name="Kumar S.V."/>
        </authorList>
    </citation>
    <scope>NUCLEOTIDE SEQUENCE [LARGE SCALE GENOMIC DNA]</scope>
    <source>
        <strain evidence="18">cv. MD2</strain>
        <tissue evidence="17">Leaf</tissue>
    </source>
</reference>
<dbReference type="InterPro" id="IPR051824">
    <property type="entry name" value="LRR_Rcpt-Like_S/T_Kinase"/>
</dbReference>
<dbReference type="Gene3D" id="3.80.10.10">
    <property type="entry name" value="Ribonuclease Inhibitor"/>
    <property type="match status" value="1"/>
</dbReference>
<evidence type="ECO:0000256" key="6">
    <source>
        <dbReference type="ARBA" id="ARBA00022692"/>
    </source>
</evidence>
<dbReference type="InterPro" id="IPR001611">
    <property type="entry name" value="Leu-rich_rpt"/>
</dbReference>
<dbReference type="EC" id="2.7.11.1" evidence="2"/>
<dbReference type="SUPFAM" id="SSF52058">
    <property type="entry name" value="L domain-like"/>
    <property type="match status" value="1"/>
</dbReference>
<dbReference type="Pfam" id="PF13855">
    <property type="entry name" value="LRR_8"/>
    <property type="match status" value="1"/>
</dbReference>
<evidence type="ECO:0000256" key="5">
    <source>
        <dbReference type="ARBA" id="ARBA00022679"/>
    </source>
</evidence>